<evidence type="ECO:0000313" key="1">
    <source>
        <dbReference type="EMBL" id="ORM52143.1"/>
    </source>
</evidence>
<reference evidence="1 2" key="1">
    <citation type="journal article" date="2017" name="Antonie Van Leeuwenhoek">
        <title>Phylogenomic resolution of the bacterial genus Pantoea and its relationship with Erwinia and Tatumella.</title>
        <authorList>
            <person name="Palmer M."/>
            <person name="Steenkamp E.T."/>
            <person name="Coetzee M.P."/>
            <person name="Chan W.Y."/>
            <person name="van Zyl E."/>
            <person name="De Maayer P."/>
            <person name="Coutinho T.A."/>
            <person name="Blom J."/>
            <person name="Smits T.H."/>
            <person name="Duffy B."/>
            <person name="Venter S.N."/>
        </authorList>
    </citation>
    <scope>NUCLEOTIDE SEQUENCE [LARGE SCALE GENOMIC DNA]</scope>
    <source>
        <strain evidence="1 2">LMG 24534</strain>
    </source>
</reference>
<organism evidence="1 2">
    <name type="scientific">Pantoea conspicua</name>
    <dbReference type="NCBI Taxonomy" id="472705"/>
    <lineage>
        <taxon>Bacteria</taxon>
        <taxon>Pseudomonadati</taxon>
        <taxon>Pseudomonadota</taxon>
        <taxon>Gammaproteobacteria</taxon>
        <taxon>Enterobacterales</taxon>
        <taxon>Erwiniaceae</taxon>
        <taxon>Pantoea</taxon>
    </lineage>
</organism>
<keyword evidence="2" id="KW-1185">Reference proteome</keyword>
<dbReference type="EMBL" id="MLFN01000036">
    <property type="protein sequence ID" value="ORM52143.1"/>
    <property type="molecule type" value="Genomic_DNA"/>
</dbReference>
<dbReference type="Pfam" id="PF00300">
    <property type="entry name" value="His_Phos_1"/>
    <property type="match status" value="1"/>
</dbReference>
<dbReference type="STRING" id="472705.GCA_001743465_02329"/>
<accession>A0A1X1BUT9</accession>
<dbReference type="SUPFAM" id="SSF53254">
    <property type="entry name" value="Phosphoglycerate mutase-like"/>
    <property type="match status" value="1"/>
</dbReference>
<dbReference type="InterPro" id="IPR013078">
    <property type="entry name" value="His_Pase_superF_clade-1"/>
</dbReference>
<protein>
    <submittedName>
        <fullName evidence="1">Histidine phosphatase family protein</fullName>
    </submittedName>
</protein>
<gene>
    <name evidence="1" type="ORF">HA41_12730</name>
</gene>
<comment type="caution">
    <text evidence="1">The sequence shown here is derived from an EMBL/GenBank/DDBJ whole genome shotgun (WGS) entry which is preliminary data.</text>
</comment>
<dbReference type="AlphaFoldDB" id="A0A1X1BUT9"/>
<dbReference type="RefSeq" id="WP_094121139.1">
    <property type="nucleotide sequence ID" value="NZ_MLFN01000036.1"/>
</dbReference>
<dbReference type="Gene3D" id="3.40.50.1240">
    <property type="entry name" value="Phosphoglycerate mutase-like"/>
    <property type="match status" value="1"/>
</dbReference>
<dbReference type="Proteomes" id="UP000193933">
    <property type="component" value="Unassembled WGS sequence"/>
</dbReference>
<dbReference type="OrthoDB" id="9156506at2"/>
<evidence type="ECO:0000313" key="2">
    <source>
        <dbReference type="Proteomes" id="UP000193933"/>
    </source>
</evidence>
<proteinExistence type="predicted"/>
<dbReference type="InterPro" id="IPR029033">
    <property type="entry name" value="His_PPase_superfam"/>
</dbReference>
<sequence length="184" mass="20536">MTIILMRHGKPDHPPGPRHNVQALAEWCEAYDLSQVSDGPPPRSLSIARQATVVVCSPLPRARSSLSQLGLQPHEVDALFSEVAVPLLPGSQLQLPTLLWLALLRVLWLCGYAGQSESLRHARHRASLAADRLIEHARQGTVLLLGHGIMNKMIARELRKRGWQAEKHASSRHWSSAIYHRPFI</sequence>
<name>A0A1X1BUT9_9GAMM</name>